<gene>
    <name evidence="2" type="ORF">PG997_006689</name>
</gene>
<proteinExistence type="predicted"/>
<evidence type="ECO:0000313" key="2">
    <source>
        <dbReference type="EMBL" id="KAK8085418.1"/>
    </source>
</evidence>
<feature type="compositionally biased region" description="Polar residues" evidence="1">
    <location>
        <begin position="1"/>
        <end position="13"/>
    </location>
</feature>
<dbReference type="EMBL" id="JAQQWN010000005">
    <property type="protein sequence ID" value="KAK8085418.1"/>
    <property type="molecule type" value="Genomic_DNA"/>
</dbReference>
<protein>
    <submittedName>
        <fullName evidence="2">Uncharacterized protein</fullName>
    </submittedName>
</protein>
<dbReference type="GeneID" id="92044064"/>
<sequence>MPSTSKTSTSPQEKCSGHKKKQSSKRSTSSSLIVNTSPTPSTMSSDAQDHTTDQGPNGGGDGSSHDTQDYLQGIGSQFDDHNGGGQ</sequence>
<dbReference type="RefSeq" id="XP_066669927.1">
    <property type="nucleotide sequence ID" value="XM_066811004.1"/>
</dbReference>
<reference evidence="2 3" key="1">
    <citation type="submission" date="2023-01" db="EMBL/GenBank/DDBJ databases">
        <title>Analysis of 21 Apiospora genomes using comparative genomics revels a genus with tremendous synthesis potential of carbohydrate active enzymes and secondary metabolites.</title>
        <authorList>
            <person name="Sorensen T."/>
        </authorList>
    </citation>
    <scope>NUCLEOTIDE SEQUENCE [LARGE SCALE GENOMIC DNA]</scope>
    <source>
        <strain evidence="2 3">CBS 114990</strain>
    </source>
</reference>
<feature type="compositionally biased region" description="Polar residues" evidence="1">
    <location>
        <begin position="32"/>
        <end position="46"/>
    </location>
</feature>
<feature type="region of interest" description="Disordered" evidence="1">
    <location>
        <begin position="1"/>
        <end position="86"/>
    </location>
</feature>
<evidence type="ECO:0000313" key="3">
    <source>
        <dbReference type="Proteomes" id="UP001433268"/>
    </source>
</evidence>
<name>A0ABR1WPT3_9PEZI</name>
<accession>A0ABR1WPT3</accession>
<dbReference type="Proteomes" id="UP001433268">
    <property type="component" value="Unassembled WGS sequence"/>
</dbReference>
<evidence type="ECO:0000256" key="1">
    <source>
        <dbReference type="SAM" id="MobiDB-lite"/>
    </source>
</evidence>
<organism evidence="2 3">
    <name type="scientific">Apiospora hydei</name>
    <dbReference type="NCBI Taxonomy" id="1337664"/>
    <lineage>
        <taxon>Eukaryota</taxon>
        <taxon>Fungi</taxon>
        <taxon>Dikarya</taxon>
        <taxon>Ascomycota</taxon>
        <taxon>Pezizomycotina</taxon>
        <taxon>Sordariomycetes</taxon>
        <taxon>Xylariomycetidae</taxon>
        <taxon>Amphisphaeriales</taxon>
        <taxon>Apiosporaceae</taxon>
        <taxon>Apiospora</taxon>
    </lineage>
</organism>
<keyword evidence="3" id="KW-1185">Reference proteome</keyword>
<comment type="caution">
    <text evidence="2">The sequence shown here is derived from an EMBL/GenBank/DDBJ whole genome shotgun (WGS) entry which is preliminary data.</text>
</comment>